<dbReference type="AlphaFoldDB" id="A0A0D6JC63"/>
<dbReference type="Pfam" id="PF02195">
    <property type="entry name" value="ParB_N"/>
    <property type="match status" value="1"/>
</dbReference>
<dbReference type="InterPro" id="IPR041468">
    <property type="entry name" value="HTH_ParB/Spo0J"/>
</dbReference>
<dbReference type="EMBL" id="LN829119">
    <property type="protein sequence ID" value="CPR16987.1"/>
    <property type="molecule type" value="Genomic_DNA"/>
</dbReference>
<dbReference type="NCBIfam" id="TIGR00180">
    <property type="entry name" value="parB_part"/>
    <property type="match status" value="1"/>
</dbReference>
<comment type="function">
    <text evidence="4">Involved in chromosome partition. Localize to both poles of the predivisional cell following completion of DNA replication. Binds to the DNA origin of replication.</text>
</comment>
<evidence type="ECO:0000256" key="4">
    <source>
        <dbReference type="ARBA" id="ARBA00025472"/>
    </source>
</evidence>
<evidence type="ECO:0000256" key="2">
    <source>
        <dbReference type="ARBA" id="ARBA00022829"/>
    </source>
</evidence>
<gene>
    <name evidence="7" type="primary">parB</name>
    <name evidence="7" type="ORF">YBN1229_v1_1053</name>
</gene>
<dbReference type="InterPro" id="IPR057240">
    <property type="entry name" value="ParB_dimer_C"/>
</dbReference>
<dbReference type="FunFam" id="3.90.1530.30:FF:000001">
    <property type="entry name" value="Chromosome partitioning protein ParB"/>
    <property type="match status" value="1"/>
</dbReference>
<evidence type="ECO:0000259" key="6">
    <source>
        <dbReference type="SMART" id="SM00470"/>
    </source>
</evidence>
<name>A0A0D6JC63_9HYPH</name>
<dbReference type="GO" id="GO:0007059">
    <property type="term" value="P:chromosome segregation"/>
    <property type="evidence" value="ECO:0007669"/>
    <property type="project" value="UniProtKB-KW"/>
</dbReference>
<dbReference type="InterPro" id="IPR036086">
    <property type="entry name" value="ParB/Sulfiredoxin_sf"/>
</dbReference>
<dbReference type="RefSeq" id="WP_046477118.1">
    <property type="nucleotide sequence ID" value="NZ_LN829118.1"/>
</dbReference>
<dbReference type="CDD" id="cd16393">
    <property type="entry name" value="SPO0J_N"/>
    <property type="match status" value="1"/>
</dbReference>
<evidence type="ECO:0000313" key="8">
    <source>
        <dbReference type="Proteomes" id="UP000033187"/>
    </source>
</evidence>
<dbReference type="PANTHER" id="PTHR33375:SF1">
    <property type="entry name" value="CHROMOSOME-PARTITIONING PROTEIN PARB-RELATED"/>
    <property type="match status" value="1"/>
</dbReference>
<dbReference type="InterPro" id="IPR050336">
    <property type="entry name" value="Chromosome_partition/occlusion"/>
</dbReference>
<dbReference type="Proteomes" id="UP000033187">
    <property type="component" value="Chromosome 1"/>
</dbReference>
<evidence type="ECO:0000256" key="3">
    <source>
        <dbReference type="ARBA" id="ARBA00023125"/>
    </source>
</evidence>
<keyword evidence="3" id="KW-0238">DNA-binding</keyword>
<dbReference type="InterPro" id="IPR004437">
    <property type="entry name" value="ParB/RepB/Spo0J"/>
</dbReference>
<proteinExistence type="inferred from homology"/>
<organism evidence="7 8">
    <name type="scientific">Candidatus Filomicrobium marinum</name>
    <dbReference type="NCBI Taxonomy" id="1608628"/>
    <lineage>
        <taxon>Bacteria</taxon>
        <taxon>Pseudomonadati</taxon>
        <taxon>Pseudomonadota</taxon>
        <taxon>Alphaproteobacteria</taxon>
        <taxon>Hyphomicrobiales</taxon>
        <taxon>Hyphomicrobiaceae</taxon>
        <taxon>Filomicrobium</taxon>
    </lineage>
</organism>
<dbReference type="SMART" id="SM00470">
    <property type="entry name" value="ParB"/>
    <property type="match status" value="1"/>
</dbReference>
<dbReference type="GO" id="GO:0005694">
    <property type="term" value="C:chromosome"/>
    <property type="evidence" value="ECO:0007669"/>
    <property type="project" value="TreeGrafter"/>
</dbReference>
<dbReference type="SUPFAM" id="SSF110849">
    <property type="entry name" value="ParB/Sulfiredoxin"/>
    <property type="match status" value="1"/>
</dbReference>
<keyword evidence="8" id="KW-1185">Reference proteome</keyword>
<evidence type="ECO:0000256" key="1">
    <source>
        <dbReference type="ARBA" id="ARBA00006295"/>
    </source>
</evidence>
<protein>
    <submittedName>
        <fullName evidence="7">Chromosome-partitioning protein ParB</fullName>
    </submittedName>
</protein>
<feature type="compositionally biased region" description="Low complexity" evidence="5">
    <location>
        <begin position="21"/>
        <end position="33"/>
    </location>
</feature>
<sequence>MNAPVHKSRLGRGLASLIGEAAAASSPSPVPEVTPLKAPAEGEQRTLGLDQIRAGKLNPRREFREEELAELANSIRAKGLVQPILVRPDPMAPGRYEIVAGERRWRASQLAGLHRVPVIIRELSDKEVLELALIENVQRADLNAIEEAMGYRELTERYNYSQEQLSDIIGKSRSHVANTLRLLRLPESVQALVQLGKLTAGHARALIGRNDAERLAERIIADDLNVRAVEALVQGTPDNAQQSSQRKVREKDPDTRAFEKELTDSLGLKVEIKRGSGESGNLVIKYGNFDQLEYIRMRLASMNG</sequence>
<dbReference type="Gene3D" id="1.10.10.2830">
    <property type="match status" value="1"/>
</dbReference>
<accession>A0A0D6JC63</accession>
<dbReference type="GO" id="GO:0045881">
    <property type="term" value="P:positive regulation of sporulation resulting in formation of a cellular spore"/>
    <property type="evidence" value="ECO:0007669"/>
    <property type="project" value="TreeGrafter"/>
</dbReference>
<reference evidence="8" key="1">
    <citation type="submission" date="2015-02" db="EMBL/GenBank/DDBJ databases">
        <authorList>
            <person name="Chooi Y.-H."/>
        </authorList>
    </citation>
    <scope>NUCLEOTIDE SEQUENCE [LARGE SCALE GENOMIC DNA]</scope>
    <source>
        <strain evidence="8">strain Y</strain>
    </source>
</reference>
<dbReference type="KEGG" id="fil:BN1229_v1_1051"/>
<keyword evidence="2" id="KW-0159">Chromosome partition</keyword>
<dbReference type="Pfam" id="PF17762">
    <property type="entry name" value="HTH_ParB"/>
    <property type="match status" value="1"/>
</dbReference>
<dbReference type="FunFam" id="1.10.10.2830:FF:000001">
    <property type="entry name" value="Chromosome partitioning protein ParB"/>
    <property type="match status" value="1"/>
</dbReference>
<dbReference type="Pfam" id="PF23552">
    <property type="entry name" value="ParB_C"/>
    <property type="match status" value="1"/>
</dbReference>
<feature type="region of interest" description="Disordered" evidence="5">
    <location>
        <begin position="21"/>
        <end position="42"/>
    </location>
</feature>
<dbReference type="GO" id="GO:0003677">
    <property type="term" value="F:DNA binding"/>
    <property type="evidence" value="ECO:0007669"/>
    <property type="project" value="UniProtKB-KW"/>
</dbReference>
<dbReference type="Gene3D" id="3.90.1530.30">
    <property type="match status" value="1"/>
</dbReference>
<evidence type="ECO:0000256" key="5">
    <source>
        <dbReference type="SAM" id="MobiDB-lite"/>
    </source>
</evidence>
<comment type="similarity">
    <text evidence="1">Belongs to the ParB family.</text>
</comment>
<dbReference type="OrthoDB" id="9802051at2"/>
<dbReference type="InterPro" id="IPR003115">
    <property type="entry name" value="ParB_N"/>
</dbReference>
<evidence type="ECO:0000313" key="7">
    <source>
        <dbReference type="EMBL" id="CPR16987.1"/>
    </source>
</evidence>
<feature type="domain" description="ParB-like N-terminal" evidence="6">
    <location>
        <begin position="45"/>
        <end position="137"/>
    </location>
</feature>
<dbReference type="PANTHER" id="PTHR33375">
    <property type="entry name" value="CHROMOSOME-PARTITIONING PROTEIN PARB-RELATED"/>
    <property type="match status" value="1"/>
</dbReference>
<dbReference type="KEGG" id="fiy:BN1229_v1_1053"/>